<sequence length="43" mass="5205">EENSERLHGYFDDELWQNIFLEIRTQYPHVDIPERVLDLCGTI</sequence>
<accession>A0ACA9RRR4</accession>
<dbReference type="Proteomes" id="UP000789920">
    <property type="component" value="Unassembled WGS sequence"/>
</dbReference>
<gene>
    <name evidence="1" type="ORF">RPERSI_LOCUS22018</name>
</gene>
<reference evidence="1" key="1">
    <citation type="submission" date="2021-06" db="EMBL/GenBank/DDBJ databases">
        <authorList>
            <person name="Kallberg Y."/>
            <person name="Tangrot J."/>
            <person name="Rosling A."/>
        </authorList>
    </citation>
    <scope>NUCLEOTIDE SEQUENCE</scope>
    <source>
        <strain evidence="1">MA461A</strain>
    </source>
</reference>
<evidence type="ECO:0000313" key="1">
    <source>
        <dbReference type="EMBL" id="CAG8805805.1"/>
    </source>
</evidence>
<evidence type="ECO:0000313" key="2">
    <source>
        <dbReference type="Proteomes" id="UP000789920"/>
    </source>
</evidence>
<feature type="non-terminal residue" evidence="1">
    <location>
        <position position="1"/>
    </location>
</feature>
<organism evidence="1 2">
    <name type="scientific">Racocetra persica</name>
    <dbReference type="NCBI Taxonomy" id="160502"/>
    <lineage>
        <taxon>Eukaryota</taxon>
        <taxon>Fungi</taxon>
        <taxon>Fungi incertae sedis</taxon>
        <taxon>Mucoromycota</taxon>
        <taxon>Glomeromycotina</taxon>
        <taxon>Glomeromycetes</taxon>
        <taxon>Diversisporales</taxon>
        <taxon>Gigasporaceae</taxon>
        <taxon>Racocetra</taxon>
    </lineage>
</organism>
<proteinExistence type="predicted"/>
<feature type="non-terminal residue" evidence="1">
    <location>
        <position position="43"/>
    </location>
</feature>
<dbReference type="EMBL" id="CAJVQC010065757">
    <property type="protein sequence ID" value="CAG8805805.1"/>
    <property type="molecule type" value="Genomic_DNA"/>
</dbReference>
<comment type="caution">
    <text evidence="1">The sequence shown here is derived from an EMBL/GenBank/DDBJ whole genome shotgun (WGS) entry which is preliminary data.</text>
</comment>
<name>A0ACA9RRR4_9GLOM</name>
<keyword evidence="2" id="KW-1185">Reference proteome</keyword>
<protein>
    <submittedName>
        <fullName evidence="1">9182_t:CDS:1</fullName>
    </submittedName>
</protein>